<protein>
    <recommendedName>
        <fullName evidence="4">HAT C-terminal dimerisation domain-containing protein</fullName>
    </recommendedName>
</protein>
<reference evidence="2 3" key="1">
    <citation type="submission" date="2024-05" db="EMBL/GenBank/DDBJ databases">
        <authorList>
            <person name="Wallberg A."/>
        </authorList>
    </citation>
    <scope>NUCLEOTIDE SEQUENCE [LARGE SCALE GENOMIC DNA]</scope>
</reference>
<gene>
    <name evidence="2" type="ORF">MNOR_LOCUS9528</name>
</gene>
<evidence type="ECO:0000313" key="3">
    <source>
        <dbReference type="Proteomes" id="UP001497623"/>
    </source>
</evidence>
<organism evidence="2 3">
    <name type="scientific">Meganyctiphanes norvegica</name>
    <name type="common">Northern krill</name>
    <name type="synonym">Thysanopoda norvegica</name>
    <dbReference type="NCBI Taxonomy" id="48144"/>
    <lineage>
        <taxon>Eukaryota</taxon>
        <taxon>Metazoa</taxon>
        <taxon>Ecdysozoa</taxon>
        <taxon>Arthropoda</taxon>
        <taxon>Crustacea</taxon>
        <taxon>Multicrustacea</taxon>
        <taxon>Malacostraca</taxon>
        <taxon>Eumalacostraca</taxon>
        <taxon>Eucarida</taxon>
        <taxon>Euphausiacea</taxon>
        <taxon>Euphausiidae</taxon>
        <taxon>Meganyctiphanes</taxon>
    </lineage>
</organism>
<name>A0AAV2QAP4_MEGNR</name>
<evidence type="ECO:0000313" key="2">
    <source>
        <dbReference type="EMBL" id="CAL4074530.1"/>
    </source>
</evidence>
<accession>A0AAV2QAP4</accession>
<evidence type="ECO:0008006" key="4">
    <source>
        <dbReference type="Google" id="ProtNLM"/>
    </source>
</evidence>
<comment type="caution">
    <text evidence="2">The sequence shown here is derived from an EMBL/GenBank/DDBJ whole genome shotgun (WGS) entry which is preliminary data.</text>
</comment>
<keyword evidence="3" id="KW-1185">Reference proteome</keyword>
<feature type="compositionally biased region" description="Basic and acidic residues" evidence="1">
    <location>
        <begin position="136"/>
        <end position="175"/>
    </location>
</feature>
<dbReference type="Proteomes" id="UP001497623">
    <property type="component" value="Unassembled WGS sequence"/>
</dbReference>
<feature type="non-terminal residue" evidence="2">
    <location>
        <position position="1"/>
    </location>
</feature>
<dbReference type="AlphaFoldDB" id="A0AAV2QAP4"/>
<feature type="region of interest" description="Disordered" evidence="1">
    <location>
        <begin position="132"/>
        <end position="191"/>
    </location>
</feature>
<sequence>EDLYEEEIANYTVDQTFPPYQLPPNSDGVVKHVRIDNWWAEVRETGRYPILTKMIYAILSCFHGPLVESSFNTMGDILDSRSFNLHIDTYNSYQTVQYYLRARGTKAIDMFIREKPHESPIDSELCNKIQTSSSRYRRDLEKKNHEQESRNKKLKSKKDAKAKYEKEEKEQMEKQMKRKKRREANEKNNKK</sequence>
<proteinExistence type="predicted"/>
<feature type="non-terminal residue" evidence="2">
    <location>
        <position position="191"/>
    </location>
</feature>
<evidence type="ECO:0000256" key="1">
    <source>
        <dbReference type="SAM" id="MobiDB-lite"/>
    </source>
</evidence>
<dbReference type="EMBL" id="CAXKWB010004630">
    <property type="protein sequence ID" value="CAL4074530.1"/>
    <property type="molecule type" value="Genomic_DNA"/>
</dbReference>